<name>A0A183MDQ5_9TREM</name>
<evidence type="ECO:0000313" key="2">
    <source>
        <dbReference type="EMBL" id="VDP11031.1"/>
    </source>
</evidence>
<feature type="compositionally biased region" description="Basic and acidic residues" evidence="1">
    <location>
        <begin position="69"/>
        <end position="80"/>
    </location>
</feature>
<dbReference type="EMBL" id="UZAI01013279">
    <property type="protein sequence ID" value="VDP11031.1"/>
    <property type="molecule type" value="Genomic_DNA"/>
</dbReference>
<feature type="region of interest" description="Disordered" evidence="1">
    <location>
        <begin position="46"/>
        <end position="89"/>
    </location>
</feature>
<keyword evidence="3" id="KW-1185">Reference proteome</keyword>
<protein>
    <submittedName>
        <fullName evidence="2">Uncharacterized protein</fullName>
    </submittedName>
</protein>
<dbReference type="Proteomes" id="UP000277204">
    <property type="component" value="Unassembled WGS sequence"/>
</dbReference>
<evidence type="ECO:0000313" key="3">
    <source>
        <dbReference type="Proteomes" id="UP000277204"/>
    </source>
</evidence>
<sequence>MTIVILLTTTTKTTTTTTTTNTNTNTTTTSTTTTTTTITALNWKHISGESHTPQMHSQSSTGLTGSHCIESDKSRSKETGRNQSTTAEQ</sequence>
<feature type="region of interest" description="Disordered" evidence="1">
    <location>
        <begin position="13"/>
        <end position="33"/>
    </location>
</feature>
<reference evidence="2 3" key="1">
    <citation type="submission" date="2018-11" db="EMBL/GenBank/DDBJ databases">
        <authorList>
            <consortium name="Pathogen Informatics"/>
        </authorList>
    </citation>
    <scope>NUCLEOTIDE SEQUENCE [LARGE SCALE GENOMIC DNA]</scope>
    <source>
        <strain evidence="2 3">Zambia</strain>
    </source>
</reference>
<organism evidence="2 3">
    <name type="scientific">Schistosoma margrebowiei</name>
    <dbReference type="NCBI Taxonomy" id="48269"/>
    <lineage>
        <taxon>Eukaryota</taxon>
        <taxon>Metazoa</taxon>
        <taxon>Spiralia</taxon>
        <taxon>Lophotrochozoa</taxon>
        <taxon>Platyhelminthes</taxon>
        <taxon>Trematoda</taxon>
        <taxon>Digenea</taxon>
        <taxon>Strigeidida</taxon>
        <taxon>Schistosomatoidea</taxon>
        <taxon>Schistosomatidae</taxon>
        <taxon>Schistosoma</taxon>
    </lineage>
</organism>
<proteinExistence type="predicted"/>
<gene>
    <name evidence="2" type="ORF">SMRZ_LOCUS14180</name>
</gene>
<feature type="compositionally biased region" description="Polar residues" evidence="1">
    <location>
        <begin position="49"/>
        <end position="64"/>
    </location>
</feature>
<accession>A0A183MDQ5</accession>
<evidence type="ECO:0000256" key="1">
    <source>
        <dbReference type="SAM" id="MobiDB-lite"/>
    </source>
</evidence>
<dbReference type="AlphaFoldDB" id="A0A183MDQ5"/>